<sequence>MNRSAVARIILWSVIAIVLAGFLFAALAFDGMEDFLGRLGLGWTSFRYDETGYSIGNFTTESEITSIKIYWTGGKIDLSVCSGNELLAEEASDYEISTDEAMRYLIEEGVLTIRARKSGIFFRIGKSQNKHLTLRIPESMAGRLSLILIDSVSAEVSISKLSAETLRSDCVSGDVALADMKIGSAFIDHVSGDLRCSNVTADYLKMDSVSGACQYTGSVKKLDFDSTSGDITVDSSEFPSEMNTDTVSGNAFFTIPEGAGFTAELDSVSGTLNCGVPVVSDGKTFRYGDASAIYRFESVSGNVTIRLKN</sequence>
<keyword evidence="1" id="KW-0472">Membrane</keyword>
<dbReference type="EMBL" id="DVMM01000008">
    <property type="protein sequence ID" value="HIU28746.1"/>
    <property type="molecule type" value="Genomic_DNA"/>
</dbReference>
<evidence type="ECO:0000259" key="2">
    <source>
        <dbReference type="Pfam" id="PF13349"/>
    </source>
</evidence>
<dbReference type="InterPro" id="IPR025164">
    <property type="entry name" value="Toastrack_DUF4097"/>
</dbReference>
<accession>A0A9D1L9D4</accession>
<evidence type="ECO:0000313" key="3">
    <source>
        <dbReference type="EMBL" id="HIU28746.1"/>
    </source>
</evidence>
<dbReference type="Pfam" id="PF13349">
    <property type="entry name" value="DUF4097"/>
    <property type="match status" value="1"/>
</dbReference>
<comment type="caution">
    <text evidence="3">The sequence shown here is derived from an EMBL/GenBank/DDBJ whole genome shotgun (WGS) entry which is preliminary data.</text>
</comment>
<evidence type="ECO:0000256" key="1">
    <source>
        <dbReference type="SAM" id="Phobius"/>
    </source>
</evidence>
<reference evidence="3" key="2">
    <citation type="journal article" date="2021" name="PeerJ">
        <title>Extensive microbial diversity within the chicken gut microbiome revealed by metagenomics and culture.</title>
        <authorList>
            <person name="Gilroy R."/>
            <person name="Ravi A."/>
            <person name="Getino M."/>
            <person name="Pursley I."/>
            <person name="Horton D.L."/>
            <person name="Alikhan N.F."/>
            <person name="Baker D."/>
            <person name="Gharbi K."/>
            <person name="Hall N."/>
            <person name="Watson M."/>
            <person name="Adriaenssens E.M."/>
            <person name="Foster-Nyarko E."/>
            <person name="Jarju S."/>
            <person name="Secka A."/>
            <person name="Antonio M."/>
            <person name="Oren A."/>
            <person name="Chaudhuri R.R."/>
            <person name="La Ragione R."/>
            <person name="Hildebrand F."/>
            <person name="Pallen M.J."/>
        </authorList>
    </citation>
    <scope>NUCLEOTIDE SEQUENCE</scope>
    <source>
        <strain evidence="3">CHK195-4489</strain>
    </source>
</reference>
<dbReference type="AlphaFoldDB" id="A0A9D1L9D4"/>
<keyword evidence="1" id="KW-0812">Transmembrane</keyword>
<name>A0A9D1L9D4_9CLOT</name>
<protein>
    <submittedName>
        <fullName evidence="3">DUF4097 family beta strand repeat protein</fullName>
    </submittedName>
</protein>
<organism evidence="3 4">
    <name type="scientific">Candidatus Egerieisoma faecipullorum</name>
    <dbReference type="NCBI Taxonomy" id="2840963"/>
    <lineage>
        <taxon>Bacteria</taxon>
        <taxon>Bacillati</taxon>
        <taxon>Bacillota</taxon>
        <taxon>Clostridia</taxon>
        <taxon>Eubacteriales</taxon>
        <taxon>Clostridiaceae</taxon>
        <taxon>Clostridiaceae incertae sedis</taxon>
        <taxon>Candidatus Egerieisoma</taxon>
    </lineage>
</organism>
<keyword evidence="1" id="KW-1133">Transmembrane helix</keyword>
<evidence type="ECO:0000313" key="4">
    <source>
        <dbReference type="Proteomes" id="UP000824089"/>
    </source>
</evidence>
<reference evidence="3" key="1">
    <citation type="submission" date="2020-10" db="EMBL/GenBank/DDBJ databases">
        <authorList>
            <person name="Gilroy R."/>
        </authorList>
    </citation>
    <scope>NUCLEOTIDE SEQUENCE</scope>
    <source>
        <strain evidence="3">CHK195-4489</strain>
    </source>
</reference>
<proteinExistence type="predicted"/>
<gene>
    <name evidence="3" type="ORF">IAD50_00435</name>
</gene>
<dbReference type="Proteomes" id="UP000824089">
    <property type="component" value="Unassembled WGS sequence"/>
</dbReference>
<feature type="transmembrane region" description="Helical" evidence="1">
    <location>
        <begin position="6"/>
        <end position="29"/>
    </location>
</feature>
<feature type="domain" description="DUF4097" evidence="2">
    <location>
        <begin position="108"/>
        <end position="305"/>
    </location>
</feature>